<evidence type="ECO:0000256" key="2">
    <source>
        <dbReference type="SAM" id="Coils"/>
    </source>
</evidence>
<dbReference type="PANTHER" id="PTHR43156">
    <property type="entry name" value="STAGE II SPORULATION PROTEIN E-RELATED"/>
    <property type="match status" value="1"/>
</dbReference>
<name>A0ABY4TBC6_9ACTN</name>
<reference evidence="4" key="1">
    <citation type="submission" date="2022-04" db="EMBL/GenBank/DDBJ databases">
        <title>Systematic whole-genome sequencing reveals an unexpected diversity among actinomycetoma pathogens and provides insights into their antibacterial susceptibilities.</title>
        <authorList>
            <person name="Watson A.K."/>
            <person name="Kepplinger B."/>
            <person name="Bakhiet S.M."/>
            <person name="Mhmoud N.A."/>
            <person name="Chapman J."/>
            <person name="Allenby N."/>
            <person name="Mickiewicz K."/>
            <person name="Goodfellow M."/>
            <person name="Fahal A.H."/>
            <person name="Errington J."/>
        </authorList>
    </citation>
    <scope>NUCLEOTIDE SEQUENCE</scope>
    <source>
        <strain evidence="4">SD 504</strain>
    </source>
</reference>
<evidence type="ECO:0000313" key="5">
    <source>
        <dbReference type="Proteomes" id="UP001056383"/>
    </source>
</evidence>
<dbReference type="Gene3D" id="1.10.10.10">
    <property type="entry name" value="Winged helix-like DNA-binding domain superfamily/Winged helix DNA-binding domain"/>
    <property type="match status" value="1"/>
</dbReference>
<dbReference type="Pfam" id="PF03861">
    <property type="entry name" value="ANTAR"/>
    <property type="match status" value="1"/>
</dbReference>
<sequence length="609" mass="63695">MDEPRVPADGAASDVAALARTAARLRARVGELEERLATAALRERAKGVLMAREGLSAPAAGAALARRARERGRTVAEECRAVLGAARGRAAPGPPLPAVPAPGAGPDADAVRAVFDALPGSALLLTPLRSPVSGEVEDYRIDAAAPGSADPAGRRGGELVGRRVLEAYPGVAGTGPWRGCADALATGVPYESGPLPRCGAVDAGTVRAARLGDRLVVCWTRHGGADREARRRRLEDLAGLGRMEWEVRTGRAAWSGQAYRIFGLDPAEAPPAWEELPGCVVPEDAAGLAAAARRLLREGRPLDRTLRVTTPAGTRHLRLVAEPVPGADGTTAEVHALCQDLTARRRAERALLESERELLAQRGLLESERELAARLQQALLPRQEGPLTVAGLRTEASYLPAQAGLSVGGDWYSAVGLPDGSGLFAVGDIAGHGVDAVATMAQLRFTAKGMVVTGSPLPDALARLNALLLHAPEGRRPTATLVLARYRPWDRTLTWAQAGHLPPLLVRAGRAGYLTRPAGVVLGAGPDSSYEERRFAVLPGDHLLLYTDGLVERPGEDLAEGLARLARLAGGAVRAAAGAERLTVRLVGAMSPARRDDVCLLHLALPGGG</sequence>
<proteinExistence type="predicted"/>
<dbReference type="InterPro" id="IPR036457">
    <property type="entry name" value="PPM-type-like_dom_sf"/>
</dbReference>
<dbReference type="SMART" id="SM00331">
    <property type="entry name" value="PP2C_SIG"/>
    <property type="match status" value="1"/>
</dbReference>
<dbReference type="Proteomes" id="UP001056383">
    <property type="component" value="Chromosome"/>
</dbReference>
<dbReference type="SUPFAM" id="SSF81606">
    <property type="entry name" value="PP2C-like"/>
    <property type="match status" value="1"/>
</dbReference>
<dbReference type="PANTHER" id="PTHR43156:SF2">
    <property type="entry name" value="STAGE II SPORULATION PROTEIN E"/>
    <property type="match status" value="1"/>
</dbReference>
<dbReference type="Pfam" id="PF08448">
    <property type="entry name" value="PAS_4"/>
    <property type="match status" value="1"/>
</dbReference>
<gene>
    <name evidence="4" type="ORF">MW084_01100</name>
</gene>
<dbReference type="PROSITE" id="PS50921">
    <property type="entry name" value="ANTAR"/>
    <property type="match status" value="1"/>
</dbReference>
<keyword evidence="2" id="KW-0175">Coiled coil</keyword>
<feature type="coiled-coil region" evidence="2">
    <location>
        <begin position="15"/>
        <end position="42"/>
    </location>
</feature>
<organism evidence="4 5">
    <name type="scientific">Streptomyces sudanensis</name>
    <dbReference type="NCBI Taxonomy" id="436397"/>
    <lineage>
        <taxon>Bacteria</taxon>
        <taxon>Bacillati</taxon>
        <taxon>Actinomycetota</taxon>
        <taxon>Actinomycetes</taxon>
        <taxon>Kitasatosporales</taxon>
        <taxon>Streptomycetaceae</taxon>
        <taxon>Streptomyces</taxon>
    </lineage>
</organism>
<dbReference type="Gene3D" id="3.60.40.10">
    <property type="entry name" value="PPM-type phosphatase domain"/>
    <property type="match status" value="1"/>
</dbReference>
<dbReference type="InterPro" id="IPR001932">
    <property type="entry name" value="PPM-type_phosphatase-like_dom"/>
</dbReference>
<protein>
    <submittedName>
        <fullName evidence="4">SpoIIE family protein phosphatase</fullName>
    </submittedName>
</protein>
<keyword evidence="5" id="KW-1185">Reference proteome</keyword>
<dbReference type="InterPro" id="IPR005561">
    <property type="entry name" value="ANTAR"/>
</dbReference>
<dbReference type="EMBL" id="CP095474">
    <property type="protein sequence ID" value="URN14746.1"/>
    <property type="molecule type" value="Genomic_DNA"/>
</dbReference>
<accession>A0ABY4TBC6</accession>
<feature type="domain" description="ANTAR" evidence="3">
    <location>
        <begin position="22"/>
        <end position="83"/>
    </location>
</feature>
<dbReference type="RefSeq" id="WP_010468074.1">
    <property type="nucleotide sequence ID" value="NZ_CP095474.1"/>
</dbReference>
<dbReference type="Pfam" id="PF07228">
    <property type="entry name" value="SpoIIE"/>
    <property type="match status" value="1"/>
</dbReference>
<evidence type="ECO:0000313" key="4">
    <source>
        <dbReference type="EMBL" id="URN14746.1"/>
    </source>
</evidence>
<dbReference type="InterPro" id="IPR013656">
    <property type="entry name" value="PAS_4"/>
</dbReference>
<dbReference type="Gene3D" id="3.30.450.20">
    <property type="entry name" value="PAS domain"/>
    <property type="match status" value="1"/>
</dbReference>
<dbReference type="SMART" id="SM01012">
    <property type="entry name" value="ANTAR"/>
    <property type="match status" value="1"/>
</dbReference>
<dbReference type="SUPFAM" id="SSF55785">
    <property type="entry name" value="PYP-like sensor domain (PAS domain)"/>
    <property type="match status" value="1"/>
</dbReference>
<dbReference type="SUPFAM" id="SSF52172">
    <property type="entry name" value="CheY-like"/>
    <property type="match status" value="1"/>
</dbReference>
<dbReference type="InterPro" id="IPR052016">
    <property type="entry name" value="Bact_Sigma-Reg"/>
</dbReference>
<dbReference type="InterPro" id="IPR011006">
    <property type="entry name" value="CheY-like_superfamily"/>
</dbReference>
<evidence type="ECO:0000256" key="1">
    <source>
        <dbReference type="ARBA" id="ARBA00022801"/>
    </source>
</evidence>
<dbReference type="InterPro" id="IPR036388">
    <property type="entry name" value="WH-like_DNA-bd_sf"/>
</dbReference>
<evidence type="ECO:0000259" key="3">
    <source>
        <dbReference type="PROSITE" id="PS50921"/>
    </source>
</evidence>
<keyword evidence="1" id="KW-0378">Hydrolase</keyword>
<dbReference type="InterPro" id="IPR035965">
    <property type="entry name" value="PAS-like_dom_sf"/>
</dbReference>